<gene>
    <name evidence="2" type="ORF">GCM10025876_03250</name>
</gene>
<feature type="compositionally biased region" description="Polar residues" evidence="1">
    <location>
        <begin position="107"/>
        <end position="118"/>
    </location>
</feature>
<accession>A0ABQ6I8U8</accession>
<reference evidence="3" key="1">
    <citation type="journal article" date="2019" name="Int. J. Syst. Evol. Microbiol.">
        <title>The Global Catalogue of Microorganisms (GCM) 10K type strain sequencing project: providing services to taxonomists for standard genome sequencing and annotation.</title>
        <authorList>
            <consortium name="The Broad Institute Genomics Platform"/>
            <consortium name="The Broad Institute Genome Sequencing Center for Infectious Disease"/>
            <person name="Wu L."/>
            <person name="Ma J."/>
        </authorList>
    </citation>
    <scope>NUCLEOTIDE SEQUENCE [LARGE SCALE GENOMIC DNA]</scope>
    <source>
        <strain evidence="3">NBRC 112299</strain>
    </source>
</reference>
<feature type="region of interest" description="Disordered" evidence="1">
    <location>
        <begin position="95"/>
        <end position="173"/>
    </location>
</feature>
<dbReference type="Proteomes" id="UP001157125">
    <property type="component" value="Unassembled WGS sequence"/>
</dbReference>
<proteinExistence type="predicted"/>
<evidence type="ECO:0000256" key="1">
    <source>
        <dbReference type="SAM" id="MobiDB-lite"/>
    </source>
</evidence>
<comment type="caution">
    <text evidence="2">The sequence shown here is derived from an EMBL/GenBank/DDBJ whole genome shotgun (WGS) entry which is preliminary data.</text>
</comment>
<evidence type="ECO:0000313" key="2">
    <source>
        <dbReference type="EMBL" id="GMA34121.1"/>
    </source>
</evidence>
<sequence>MDADHVTVSSCVTSKGRSAEVSAGATGSVSSEEVACAWHPSEREPVPVYSGIPVSATPNPTAAITTTVPYRAGACRTASVVADAPSSIATASTLNRGRRSGGVTPRIHSNITTMTPRSRPSRAPTKGLGRGDMRAPSVWGHANAPHLRAPGTDGVTAPGGVVDDPQTSRMLST</sequence>
<protein>
    <submittedName>
        <fullName evidence="2">Uncharacterized protein</fullName>
    </submittedName>
</protein>
<keyword evidence="3" id="KW-1185">Reference proteome</keyword>
<feature type="compositionally biased region" description="Polar residues" evidence="1">
    <location>
        <begin position="7"/>
        <end position="16"/>
    </location>
</feature>
<feature type="region of interest" description="Disordered" evidence="1">
    <location>
        <begin position="1"/>
        <end position="30"/>
    </location>
</feature>
<organism evidence="2 3">
    <name type="scientific">Demequina litorisediminis</name>
    <dbReference type="NCBI Taxonomy" id="1849022"/>
    <lineage>
        <taxon>Bacteria</taxon>
        <taxon>Bacillati</taxon>
        <taxon>Actinomycetota</taxon>
        <taxon>Actinomycetes</taxon>
        <taxon>Micrococcales</taxon>
        <taxon>Demequinaceae</taxon>
        <taxon>Demequina</taxon>
    </lineage>
</organism>
<evidence type="ECO:0000313" key="3">
    <source>
        <dbReference type="Proteomes" id="UP001157125"/>
    </source>
</evidence>
<name>A0ABQ6I8U8_9MICO</name>
<dbReference type="EMBL" id="BSUN01000001">
    <property type="protein sequence ID" value="GMA34121.1"/>
    <property type="molecule type" value="Genomic_DNA"/>
</dbReference>